<dbReference type="PANTHER" id="PTHR12475:SF4">
    <property type="entry name" value="PROTEIN THEM6"/>
    <property type="match status" value="1"/>
</dbReference>
<protein>
    <submittedName>
        <fullName evidence="1">Acyl-CoA thioesterase FadM</fullName>
    </submittedName>
</protein>
<gene>
    <name evidence="1" type="ORF">LV92_03164</name>
</gene>
<dbReference type="Pfam" id="PF13279">
    <property type="entry name" value="4HBT_2"/>
    <property type="match status" value="1"/>
</dbReference>
<dbReference type="OrthoDB" id="1432498at2"/>
<evidence type="ECO:0000313" key="2">
    <source>
        <dbReference type="Proteomes" id="UP000249696"/>
    </source>
</evidence>
<dbReference type="Gene3D" id="3.10.129.10">
    <property type="entry name" value="Hotdog Thioesterase"/>
    <property type="match status" value="1"/>
</dbReference>
<dbReference type="InterPro" id="IPR051490">
    <property type="entry name" value="THEM6_lcsJ_thioesterase"/>
</dbReference>
<evidence type="ECO:0000313" key="1">
    <source>
        <dbReference type="EMBL" id="RAJ08946.1"/>
    </source>
</evidence>
<accession>A0A327QWB6</accession>
<dbReference type="EMBL" id="QLLN01000006">
    <property type="protein sequence ID" value="RAJ08946.1"/>
    <property type="molecule type" value="Genomic_DNA"/>
</dbReference>
<dbReference type="PANTHER" id="PTHR12475">
    <property type="match status" value="1"/>
</dbReference>
<organism evidence="1 2">
    <name type="scientific">Arenibacter echinorum</name>
    <dbReference type="NCBI Taxonomy" id="440515"/>
    <lineage>
        <taxon>Bacteria</taxon>
        <taxon>Pseudomonadati</taxon>
        <taxon>Bacteroidota</taxon>
        <taxon>Flavobacteriia</taxon>
        <taxon>Flavobacteriales</taxon>
        <taxon>Flavobacteriaceae</taxon>
        <taxon>Arenibacter</taxon>
    </lineage>
</organism>
<dbReference type="SUPFAM" id="SSF54637">
    <property type="entry name" value="Thioesterase/thiol ester dehydrase-isomerase"/>
    <property type="match status" value="1"/>
</dbReference>
<comment type="caution">
    <text evidence="1">The sequence shown here is derived from an EMBL/GenBank/DDBJ whole genome shotgun (WGS) entry which is preliminary data.</text>
</comment>
<keyword evidence="2" id="KW-1185">Reference proteome</keyword>
<reference evidence="1 2" key="1">
    <citation type="submission" date="2018-06" db="EMBL/GenBank/DDBJ databases">
        <title>Genomic Encyclopedia of Archaeal and Bacterial Type Strains, Phase II (KMG-II): from individual species to whole genera.</title>
        <authorList>
            <person name="Goeker M."/>
        </authorList>
    </citation>
    <scope>NUCLEOTIDE SEQUENCE [LARGE SCALE GENOMIC DNA]</scope>
    <source>
        <strain evidence="1 2">DSM 23522</strain>
    </source>
</reference>
<dbReference type="Proteomes" id="UP000249696">
    <property type="component" value="Unassembled WGS sequence"/>
</dbReference>
<dbReference type="AlphaFoldDB" id="A0A327QWB6"/>
<sequence>MIYYWLHLFYIYLGAKFFWNKVDIESDLSRIRTVKIMDCDSLRYMANSKYFYYMDFIRFEILFRSKLYDNTFKKGIFPVLGSQKFIYKKPLKRWTKFKITISLEGWDDKWVYHRQTFRQKGEIYAVGYTKVAFWKNKKALNMRNIIYDSGFHKTEMKPAANILNMFKDDYDILKTLK</sequence>
<dbReference type="CDD" id="cd00586">
    <property type="entry name" value="4HBT"/>
    <property type="match status" value="1"/>
</dbReference>
<name>A0A327QWB6_9FLAO</name>
<proteinExistence type="predicted"/>
<dbReference type="InterPro" id="IPR029069">
    <property type="entry name" value="HotDog_dom_sf"/>
</dbReference>